<evidence type="ECO:0000256" key="2">
    <source>
        <dbReference type="ARBA" id="ARBA00008023"/>
    </source>
</evidence>
<dbReference type="Gene3D" id="3.90.950.10">
    <property type="match status" value="1"/>
</dbReference>
<keyword evidence="8" id="KW-0546">Nucleotide metabolism</keyword>
<evidence type="ECO:0000256" key="6">
    <source>
        <dbReference type="ARBA" id="ARBA00022801"/>
    </source>
</evidence>
<accession>A0A3B1CQX7</accession>
<dbReference type="InterPro" id="IPR002637">
    <property type="entry name" value="RdgB/HAM1"/>
</dbReference>
<evidence type="ECO:0000256" key="12">
    <source>
        <dbReference type="ARBA" id="ARBA00071289"/>
    </source>
</evidence>
<keyword evidence="6 17" id="KW-0378">Hydrolase</keyword>
<keyword evidence="5" id="KW-0547">Nucleotide-binding</keyword>
<dbReference type="GO" id="GO:0000166">
    <property type="term" value="F:nucleotide binding"/>
    <property type="evidence" value="ECO:0007669"/>
    <property type="project" value="UniProtKB-KW"/>
</dbReference>
<comment type="catalytic activity">
    <reaction evidence="10">
        <text>XTP + H2O = XMP + diphosphate + H(+)</text>
        <dbReference type="Rhea" id="RHEA:28610"/>
        <dbReference type="ChEBI" id="CHEBI:15377"/>
        <dbReference type="ChEBI" id="CHEBI:15378"/>
        <dbReference type="ChEBI" id="CHEBI:33019"/>
        <dbReference type="ChEBI" id="CHEBI:57464"/>
        <dbReference type="ChEBI" id="CHEBI:61314"/>
        <dbReference type="EC" id="3.6.1.66"/>
    </reaction>
</comment>
<dbReference type="InterPro" id="IPR029001">
    <property type="entry name" value="ITPase-like_fam"/>
</dbReference>
<dbReference type="Pfam" id="PF01725">
    <property type="entry name" value="Ham1p_like"/>
    <property type="match status" value="1"/>
</dbReference>
<dbReference type="GO" id="GO:0046872">
    <property type="term" value="F:metal ion binding"/>
    <property type="evidence" value="ECO:0007669"/>
    <property type="project" value="UniProtKB-KW"/>
</dbReference>
<dbReference type="PANTHER" id="PTHR11067">
    <property type="entry name" value="INOSINE TRIPHOSPHATE PYROPHOSPHATASE/HAM1 PROTEIN"/>
    <property type="match status" value="1"/>
</dbReference>
<evidence type="ECO:0000256" key="11">
    <source>
        <dbReference type="ARBA" id="ARBA00066468"/>
    </source>
</evidence>
<evidence type="ECO:0000256" key="16">
    <source>
        <dbReference type="ARBA" id="ARBA00083635"/>
    </source>
</evidence>
<evidence type="ECO:0000256" key="4">
    <source>
        <dbReference type="ARBA" id="ARBA00022723"/>
    </source>
</evidence>
<evidence type="ECO:0000256" key="8">
    <source>
        <dbReference type="ARBA" id="ARBA00023080"/>
    </source>
</evidence>
<comment type="similarity">
    <text evidence="2">Belongs to the HAM1 NTPase family.</text>
</comment>
<dbReference type="NCBIfam" id="TIGR00042">
    <property type="entry name" value="RdgB/HAM1 family non-canonical purine NTP pyrophosphatase"/>
    <property type="match status" value="1"/>
</dbReference>
<keyword evidence="4" id="KW-0479">Metal-binding</keyword>
<dbReference type="InterPro" id="IPR020922">
    <property type="entry name" value="dITP/XTP_pyrophosphatase"/>
</dbReference>
<dbReference type="SUPFAM" id="SSF52972">
    <property type="entry name" value="ITPase-like"/>
    <property type="match status" value="1"/>
</dbReference>
<dbReference type="GO" id="GO:0009117">
    <property type="term" value="P:nucleotide metabolic process"/>
    <property type="evidence" value="ECO:0007669"/>
    <property type="project" value="UniProtKB-KW"/>
</dbReference>
<dbReference type="EMBL" id="UOGD01000290">
    <property type="protein sequence ID" value="VAX25090.1"/>
    <property type="molecule type" value="Genomic_DNA"/>
</dbReference>
<evidence type="ECO:0000256" key="7">
    <source>
        <dbReference type="ARBA" id="ARBA00022842"/>
    </source>
</evidence>
<evidence type="ECO:0000256" key="15">
    <source>
        <dbReference type="ARBA" id="ARBA00083186"/>
    </source>
</evidence>
<protein>
    <recommendedName>
        <fullName evidence="12">dITP/XTP pyrophosphatase</fullName>
        <ecNumber evidence="11">3.6.1.66</ecNumber>
    </recommendedName>
    <alternativeName>
        <fullName evidence="13">Non-canonical purine NTP pyrophosphatase</fullName>
    </alternativeName>
    <alternativeName>
        <fullName evidence="14">Non-standard purine NTP pyrophosphatase</fullName>
    </alternativeName>
    <alternativeName>
        <fullName evidence="16">Nucleoside-triphosphate diphosphatase</fullName>
    </alternativeName>
    <alternativeName>
        <fullName evidence="15">Nucleoside-triphosphate pyrophosphatase</fullName>
    </alternativeName>
</protein>
<comment type="subunit">
    <text evidence="3">Homodimer.</text>
</comment>
<evidence type="ECO:0000256" key="5">
    <source>
        <dbReference type="ARBA" id="ARBA00022741"/>
    </source>
</evidence>
<dbReference type="GO" id="GO:0005829">
    <property type="term" value="C:cytosol"/>
    <property type="evidence" value="ECO:0007669"/>
    <property type="project" value="TreeGrafter"/>
</dbReference>
<dbReference type="FunFam" id="3.90.950.10:FF:000001">
    <property type="entry name" value="dITP/XTP pyrophosphatase"/>
    <property type="match status" value="1"/>
</dbReference>
<name>A0A3B1CQX7_9ZZZZ</name>
<dbReference type="AlphaFoldDB" id="A0A3B1CQX7"/>
<evidence type="ECO:0000256" key="14">
    <source>
        <dbReference type="ARBA" id="ARBA00078805"/>
    </source>
</evidence>
<dbReference type="PANTHER" id="PTHR11067:SF9">
    <property type="entry name" value="INOSINE TRIPHOSPHATE PYROPHOSPHATASE"/>
    <property type="match status" value="1"/>
</dbReference>
<sequence>MTELIFATGNKGKLAEVQKIFENTNFKIISLYDLGEVPDIEETGSTFAENAVIKAEAIYSLHKLPVIADDSGLAVEQLNGEPGIYSARYAGENCTYDDNNKKLIKVLQQYDTPHKAKFVCSAIYYDGENKITAVGELPGKIISEFRGTNGFGYDPIFVPDGFDRTLAELTTEEKNKISHRAKAFNKLKTHIEIK</sequence>
<dbReference type="HAMAP" id="MF_01405">
    <property type="entry name" value="Non_canon_purine_NTPase"/>
    <property type="match status" value="1"/>
</dbReference>
<comment type="catalytic activity">
    <reaction evidence="9">
        <text>dITP + H2O = dIMP + diphosphate + H(+)</text>
        <dbReference type="Rhea" id="RHEA:28342"/>
        <dbReference type="ChEBI" id="CHEBI:15377"/>
        <dbReference type="ChEBI" id="CHEBI:15378"/>
        <dbReference type="ChEBI" id="CHEBI:33019"/>
        <dbReference type="ChEBI" id="CHEBI:61194"/>
        <dbReference type="ChEBI" id="CHEBI:61382"/>
        <dbReference type="EC" id="3.6.1.66"/>
    </reaction>
</comment>
<dbReference type="GO" id="GO:0036222">
    <property type="term" value="F:XTP diphosphatase activity"/>
    <property type="evidence" value="ECO:0007669"/>
    <property type="project" value="UniProtKB-ARBA"/>
</dbReference>
<evidence type="ECO:0000313" key="17">
    <source>
        <dbReference type="EMBL" id="VAX25090.1"/>
    </source>
</evidence>
<gene>
    <name evidence="17" type="ORF">MNBD_IGNAVI01-50</name>
</gene>
<dbReference type="GO" id="GO:0009146">
    <property type="term" value="P:purine nucleoside triphosphate catabolic process"/>
    <property type="evidence" value="ECO:0007669"/>
    <property type="project" value="UniProtKB-ARBA"/>
</dbReference>
<dbReference type="GO" id="GO:0035870">
    <property type="term" value="F:dITP diphosphatase activity"/>
    <property type="evidence" value="ECO:0007669"/>
    <property type="project" value="UniProtKB-ARBA"/>
</dbReference>
<evidence type="ECO:0000256" key="1">
    <source>
        <dbReference type="ARBA" id="ARBA00001946"/>
    </source>
</evidence>
<keyword evidence="7" id="KW-0460">Magnesium</keyword>
<organism evidence="17">
    <name type="scientific">hydrothermal vent metagenome</name>
    <dbReference type="NCBI Taxonomy" id="652676"/>
    <lineage>
        <taxon>unclassified sequences</taxon>
        <taxon>metagenomes</taxon>
        <taxon>ecological metagenomes</taxon>
    </lineage>
</organism>
<dbReference type="GO" id="GO:0036220">
    <property type="term" value="F:ITP diphosphatase activity"/>
    <property type="evidence" value="ECO:0007669"/>
    <property type="project" value="UniProtKB-EC"/>
</dbReference>
<evidence type="ECO:0000256" key="3">
    <source>
        <dbReference type="ARBA" id="ARBA00011738"/>
    </source>
</evidence>
<comment type="cofactor">
    <cofactor evidence="1">
        <name>Mg(2+)</name>
        <dbReference type="ChEBI" id="CHEBI:18420"/>
    </cofactor>
</comment>
<evidence type="ECO:0000256" key="9">
    <source>
        <dbReference type="ARBA" id="ARBA00051875"/>
    </source>
</evidence>
<dbReference type="CDD" id="cd00515">
    <property type="entry name" value="HAM1"/>
    <property type="match status" value="1"/>
</dbReference>
<evidence type="ECO:0000256" key="10">
    <source>
        <dbReference type="ARBA" id="ARBA00052017"/>
    </source>
</evidence>
<reference evidence="17" key="1">
    <citation type="submission" date="2018-06" db="EMBL/GenBank/DDBJ databases">
        <authorList>
            <person name="Zhirakovskaya E."/>
        </authorList>
    </citation>
    <scope>NUCLEOTIDE SEQUENCE</scope>
</reference>
<dbReference type="GO" id="GO:0017111">
    <property type="term" value="F:ribonucleoside triphosphate phosphatase activity"/>
    <property type="evidence" value="ECO:0007669"/>
    <property type="project" value="InterPro"/>
</dbReference>
<proteinExistence type="inferred from homology"/>
<evidence type="ECO:0000256" key="13">
    <source>
        <dbReference type="ARBA" id="ARBA00075987"/>
    </source>
</evidence>
<dbReference type="EC" id="3.6.1.66" evidence="11"/>